<gene>
    <name evidence="1" type="ORF">BDBG_01406</name>
</gene>
<dbReference type="AlphaFoldDB" id="A0A179UCN6"/>
<evidence type="ECO:0000313" key="1">
    <source>
        <dbReference type="EMBL" id="OAT04927.1"/>
    </source>
</evidence>
<organism evidence="1 2">
    <name type="scientific">Blastomyces gilchristii (strain SLH14081)</name>
    <name type="common">Blastomyces dermatitidis</name>
    <dbReference type="NCBI Taxonomy" id="559298"/>
    <lineage>
        <taxon>Eukaryota</taxon>
        <taxon>Fungi</taxon>
        <taxon>Dikarya</taxon>
        <taxon>Ascomycota</taxon>
        <taxon>Pezizomycotina</taxon>
        <taxon>Eurotiomycetes</taxon>
        <taxon>Eurotiomycetidae</taxon>
        <taxon>Onygenales</taxon>
        <taxon>Ajellomycetaceae</taxon>
        <taxon>Blastomyces</taxon>
    </lineage>
</organism>
<dbReference type="GeneID" id="8507419"/>
<protein>
    <submittedName>
        <fullName evidence="1">Uncharacterized protein</fullName>
    </submittedName>
</protein>
<keyword evidence="2" id="KW-1185">Reference proteome</keyword>
<dbReference type="KEGG" id="bgh:BDBG_01406"/>
<proteinExistence type="predicted"/>
<reference evidence="2" key="1">
    <citation type="journal article" date="2015" name="PLoS Genet.">
        <title>The dynamic genome and transcriptome of the human fungal pathogen Blastomyces and close relative Emmonsia.</title>
        <authorList>
            <person name="Munoz J.F."/>
            <person name="Gauthier G.M."/>
            <person name="Desjardins C.A."/>
            <person name="Gallo J.E."/>
            <person name="Holder J."/>
            <person name="Sullivan T.D."/>
            <person name="Marty A.J."/>
            <person name="Carmen J.C."/>
            <person name="Chen Z."/>
            <person name="Ding L."/>
            <person name="Gujja S."/>
            <person name="Magrini V."/>
            <person name="Misas E."/>
            <person name="Mitreva M."/>
            <person name="Priest M."/>
            <person name="Saif S."/>
            <person name="Whiston E.A."/>
            <person name="Young S."/>
            <person name="Zeng Q."/>
            <person name="Goldman W.E."/>
            <person name="Mardis E.R."/>
            <person name="Taylor J.W."/>
            <person name="McEwen J.G."/>
            <person name="Clay O.K."/>
            <person name="Klein B.S."/>
            <person name="Cuomo C.A."/>
        </authorList>
    </citation>
    <scope>NUCLEOTIDE SEQUENCE [LARGE SCALE GENOMIC DNA]</scope>
    <source>
        <strain evidence="2">SLH14081</strain>
    </source>
</reference>
<dbReference type="Proteomes" id="UP000002038">
    <property type="component" value="Unassembled WGS sequence"/>
</dbReference>
<name>A0A179UCN6_BLAGS</name>
<dbReference type="EMBL" id="GG657449">
    <property type="protein sequence ID" value="OAT04927.1"/>
    <property type="molecule type" value="Genomic_DNA"/>
</dbReference>
<dbReference type="VEuPathDB" id="FungiDB:BDBG_01406"/>
<accession>A0A179UCN6</accession>
<evidence type="ECO:0000313" key="2">
    <source>
        <dbReference type="Proteomes" id="UP000002038"/>
    </source>
</evidence>
<dbReference type="RefSeq" id="XP_031576434.1">
    <property type="nucleotide sequence ID" value="XM_031720316.1"/>
</dbReference>
<sequence length="126" mass="14177">MVQCTGWSHDRWGANEKKTSPACQHALTLRLARSATDADPLVCFIWRPFGGKIWFLHPTLPPPSRLRPITPPFQRNRANHQCPDSGRLISCISACTWNIILGSHSARQSNSPLLEAHSLKPMSIWK</sequence>